<evidence type="ECO:0000256" key="3">
    <source>
        <dbReference type="ARBA" id="ARBA00022106"/>
    </source>
</evidence>
<proteinExistence type="inferred from homology"/>
<dbReference type="Pfam" id="PF01554">
    <property type="entry name" value="MatE"/>
    <property type="match status" value="2"/>
</dbReference>
<sequence>MRQENDLGKDPIGKLVLRIALPSMLAQFVNVLYSIVDRMYIGNIAGVGELALAGVGVCGPVITMIGSVASLVGIGGAPLMSIRLGEGKQAKAKAILANCFMMLCVLSLVLVAVLFLVKRPMLLFFGASKATIPYADSYFSVYIAGTLFALLATGMSQFIICQGFAKIAMCAVILGAVLNIVLDPIFIFALDMGVAGAAIATVLSQLASCCFVLAFLFGQRPMVSISFGGYSWQVIWRVLVIGLTPFAIIAVDNMMIIAMNTVLQRYGGAVQGDILVTCATIAQSFMLVVTMPLSGISGGTQAILSYNYGAQQIDRVRAAQRKIFLLCLTYTVCMTAVAWLCGQWFVRLFTSDAAVAQKALWAIRVCTLSLLPLGIQYEIVDGFTAIGQVRFSLPLSFWRKLVYFAALFALPVIWGAQAAFYAEPISDFFGPLVSMIVYLLAMKRVLKKREAKRETAPDQVRIAAE</sequence>
<dbReference type="NCBIfam" id="TIGR00797">
    <property type="entry name" value="matE"/>
    <property type="match status" value="1"/>
</dbReference>
<dbReference type="PIRSF" id="PIRSF006603">
    <property type="entry name" value="DinF"/>
    <property type="match status" value="1"/>
</dbReference>
<feature type="transmembrane region" description="Helical" evidence="10">
    <location>
        <begin position="401"/>
        <end position="422"/>
    </location>
</feature>
<evidence type="ECO:0000256" key="9">
    <source>
        <dbReference type="ARBA" id="ARBA00023251"/>
    </source>
</evidence>
<dbReference type="PANTHER" id="PTHR43823">
    <property type="entry name" value="SPORULATION PROTEIN YKVU"/>
    <property type="match status" value="1"/>
</dbReference>
<comment type="subcellular location">
    <subcellularLocation>
        <location evidence="1">Cell membrane</location>
        <topology evidence="1">Multi-pass membrane protein</topology>
    </subcellularLocation>
</comment>
<organism evidence="11">
    <name type="scientific">uncultured Anaerotruncus sp</name>
    <dbReference type="NCBI Taxonomy" id="905011"/>
    <lineage>
        <taxon>Bacteria</taxon>
        <taxon>Bacillati</taxon>
        <taxon>Bacillota</taxon>
        <taxon>Clostridia</taxon>
        <taxon>Eubacteriales</taxon>
        <taxon>Oscillospiraceae</taxon>
        <taxon>Anaerotruncus</taxon>
        <taxon>environmental samples</taxon>
    </lineage>
</organism>
<keyword evidence="7 10" id="KW-1133">Transmembrane helix</keyword>
<dbReference type="GO" id="GO:0005886">
    <property type="term" value="C:plasma membrane"/>
    <property type="evidence" value="ECO:0007669"/>
    <property type="project" value="UniProtKB-SubCell"/>
</dbReference>
<keyword evidence="6 10" id="KW-0812">Transmembrane</keyword>
<evidence type="ECO:0000256" key="6">
    <source>
        <dbReference type="ARBA" id="ARBA00022692"/>
    </source>
</evidence>
<dbReference type="GO" id="GO:0015297">
    <property type="term" value="F:antiporter activity"/>
    <property type="evidence" value="ECO:0007669"/>
    <property type="project" value="InterPro"/>
</dbReference>
<dbReference type="InterPro" id="IPR002528">
    <property type="entry name" value="MATE_fam"/>
</dbReference>
<evidence type="ECO:0000256" key="7">
    <source>
        <dbReference type="ARBA" id="ARBA00022989"/>
    </source>
</evidence>
<evidence type="ECO:0000256" key="4">
    <source>
        <dbReference type="ARBA" id="ARBA00022448"/>
    </source>
</evidence>
<keyword evidence="9" id="KW-0046">Antibiotic resistance</keyword>
<evidence type="ECO:0000256" key="10">
    <source>
        <dbReference type="SAM" id="Phobius"/>
    </source>
</evidence>
<dbReference type="EMBL" id="FMHG01000001">
    <property type="protein sequence ID" value="SCJ69453.1"/>
    <property type="molecule type" value="Genomic_DNA"/>
</dbReference>
<feature type="transmembrane region" description="Helical" evidence="10">
    <location>
        <begin position="51"/>
        <end position="74"/>
    </location>
</feature>
<feature type="transmembrane region" description="Helical" evidence="10">
    <location>
        <begin position="137"/>
        <end position="160"/>
    </location>
</feature>
<dbReference type="InterPro" id="IPR048279">
    <property type="entry name" value="MdtK-like"/>
</dbReference>
<dbReference type="GO" id="GO:0046677">
    <property type="term" value="P:response to antibiotic"/>
    <property type="evidence" value="ECO:0007669"/>
    <property type="project" value="UniProtKB-KW"/>
</dbReference>
<feature type="transmembrane region" description="Helical" evidence="10">
    <location>
        <begin position="361"/>
        <end position="380"/>
    </location>
</feature>
<evidence type="ECO:0000256" key="8">
    <source>
        <dbReference type="ARBA" id="ARBA00023136"/>
    </source>
</evidence>
<feature type="transmembrane region" description="Helical" evidence="10">
    <location>
        <begin position="428"/>
        <end position="446"/>
    </location>
</feature>
<keyword evidence="5" id="KW-1003">Cell membrane</keyword>
<dbReference type="CDD" id="cd13143">
    <property type="entry name" value="MATE_MepA_like"/>
    <property type="match status" value="1"/>
</dbReference>
<comment type="similarity">
    <text evidence="2">Belongs to the multi antimicrobial extrusion (MATE) (TC 2.A.66.1) family. MepA subfamily.</text>
</comment>
<feature type="transmembrane region" description="Helical" evidence="10">
    <location>
        <begin position="274"/>
        <end position="296"/>
    </location>
</feature>
<feature type="transmembrane region" description="Helical" evidence="10">
    <location>
        <begin position="195"/>
        <end position="217"/>
    </location>
</feature>
<dbReference type="InterPro" id="IPR051327">
    <property type="entry name" value="MATE_MepA_subfamily"/>
</dbReference>
<dbReference type="AlphaFoldDB" id="A0A1C6IIM8"/>
<gene>
    <name evidence="11" type="primary">mepA_8</name>
    <name evidence="11" type="ORF">SAMEA3545359_01462</name>
</gene>
<evidence type="ECO:0000256" key="2">
    <source>
        <dbReference type="ARBA" id="ARBA00008417"/>
    </source>
</evidence>
<accession>A0A1C6IIM8</accession>
<evidence type="ECO:0000313" key="11">
    <source>
        <dbReference type="EMBL" id="SCJ69453.1"/>
    </source>
</evidence>
<keyword evidence="4" id="KW-0813">Transport</keyword>
<feature type="transmembrane region" description="Helical" evidence="10">
    <location>
        <begin position="323"/>
        <end position="346"/>
    </location>
</feature>
<evidence type="ECO:0000256" key="1">
    <source>
        <dbReference type="ARBA" id="ARBA00004651"/>
    </source>
</evidence>
<protein>
    <recommendedName>
        <fullName evidence="3">Multidrug export protein MepA</fullName>
    </recommendedName>
</protein>
<feature type="transmembrane region" description="Helical" evidence="10">
    <location>
        <begin position="95"/>
        <end position="117"/>
    </location>
</feature>
<dbReference type="PANTHER" id="PTHR43823:SF3">
    <property type="entry name" value="MULTIDRUG EXPORT PROTEIN MEPA"/>
    <property type="match status" value="1"/>
</dbReference>
<feature type="transmembrane region" description="Helical" evidence="10">
    <location>
        <begin position="238"/>
        <end position="262"/>
    </location>
</feature>
<dbReference type="InterPro" id="IPR045070">
    <property type="entry name" value="MATE_MepA-like"/>
</dbReference>
<evidence type="ECO:0000256" key="5">
    <source>
        <dbReference type="ARBA" id="ARBA00022475"/>
    </source>
</evidence>
<feature type="transmembrane region" description="Helical" evidence="10">
    <location>
        <begin position="167"/>
        <end position="189"/>
    </location>
</feature>
<reference evidence="11" key="1">
    <citation type="submission" date="2015-09" db="EMBL/GenBank/DDBJ databases">
        <authorList>
            <consortium name="Pathogen Informatics"/>
        </authorList>
    </citation>
    <scope>NUCLEOTIDE SEQUENCE</scope>
    <source>
        <strain evidence="11">2789STDY5834896</strain>
    </source>
</reference>
<keyword evidence="8 10" id="KW-0472">Membrane</keyword>
<feature type="transmembrane region" description="Helical" evidence="10">
    <location>
        <begin position="15"/>
        <end position="36"/>
    </location>
</feature>
<dbReference type="GO" id="GO:0042910">
    <property type="term" value="F:xenobiotic transmembrane transporter activity"/>
    <property type="evidence" value="ECO:0007669"/>
    <property type="project" value="InterPro"/>
</dbReference>
<name>A0A1C6IIM8_9FIRM</name>